<dbReference type="EMBL" id="CAWYQH010000174">
    <property type="protein sequence ID" value="CAK8698011.1"/>
    <property type="molecule type" value="Genomic_DNA"/>
</dbReference>
<evidence type="ECO:0000259" key="9">
    <source>
        <dbReference type="Pfam" id="PF09764"/>
    </source>
</evidence>
<accession>A0ABP0H436</accession>
<reference evidence="10 11" key="1">
    <citation type="submission" date="2024-02" db="EMBL/GenBank/DDBJ databases">
        <authorList>
            <person name="Daric V."/>
            <person name="Darras S."/>
        </authorList>
    </citation>
    <scope>NUCLEOTIDE SEQUENCE [LARGE SCALE GENOMIC DNA]</scope>
</reference>
<evidence type="ECO:0000313" key="10">
    <source>
        <dbReference type="EMBL" id="CAK8698011.1"/>
    </source>
</evidence>
<dbReference type="Gene3D" id="3.10.620.10">
    <property type="entry name" value="Protein N-terminal glutamine amidohydrolase, alpha beta roll"/>
    <property type="match status" value="1"/>
</dbReference>
<name>A0ABP0H436_CLALP</name>
<evidence type="ECO:0000256" key="2">
    <source>
        <dbReference type="ARBA" id="ARBA00008985"/>
    </source>
</evidence>
<dbReference type="PANTHER" id="PTHR13035">
    <property type="entry name" value="PROTEIN N-TERMINAL GLUTAMINE AMIDOHYDROLASE"/>
    <property type="match status" value="1"/>
</dbReference>
<comment type="caution">
    <text evidence="10">The sequence shown here is derived from an EMBL/GenBank/DDBJ whole genome shotgun (WGS) entry which is preliminary data.</text>
</comment>
<dbReference type="InterPro" id="IPR039733">
    <property type="entry name" value="NTAQ1"/>
</dbReference>
<sequence length="217" mass="25486">MVMNERSVGVSELHTSTKELIKSIFPQKDECIYTKCYCEENVWMLCNHVLKNHKNLLQQFYVIFVSNENKAVPLWAQKSRTDITKPVIWDYHALLLFVEGSEYEGEHAYILDLDSVLPFPTKLSIYCQEAFRPDILLKTEFKQYLKLIPADTYLKTFSSDRSHMKKAEGDWFFPPPSYECIFTEQSTMNLNEFMDMSQSLYGTVYSVKDFMKAFNII</sequence>
<evidence type="ECO:0000256" key="4">
    <source>
        <dbReference type="ARBA" id="ARBA00012718"/>
    </source>
</evidence>
<evidence type="ECO:0000313" key="11">
    <source>
        <dbReference type="Proteomes" id="UP001642483"/>
    </source>
</evidence>
<comment type="subunit">
    <text evidence="3 8">Monomer.</text>
</comment>
<evidence type="ECO:0000256" key="8">
    <source>
        <dbReference type="RuleBase" id="RU367082"/>
    </source>
</evidence>
<evidence type="ECO:0000256" key="3">
    <source>
        <dbReference type="ARBA" id="ARBA00011245"/>
    </source>
</evidence>
<keyword evidence="6 8" id="KW-0378">Hydrolase</keyword>
<gene>
    <name evidence="10" type="ORF">CVLEPA_LOCUS31483</name>
</gene>
<comment type="function">
    <text evidence="1">Mediates the side-chain deamidation of N-terminal glutamine residues to glutamate, an important step in N-end rule pathway of protein degradation. Conversion of the resulting N-terminal glutamine to glutamate renders the protein susceptible to arginylation, polyubiquitination and degradation as specified by the N-end rule. Does not act on substrates with internal or C-terminal glutamine and does not act on non-glutamine residues in any position. Does not deaminate acetylated N-terminal glutamine. With the exception of proline, all tested second-position residues on substrate peptides do not greatly influence the activity. In contrast, a proline at position 2, virtually abolishes deamidation of N-terminal glutamine.</text>
</comment>
<evidence type="ECO:0000256" key="6">
    <source>
        <dbReference type="ARBA" id="ARBA00022801"/>
    </source>
</evidence>
<keyword evidence="11" id="KW-1185">Reference proteome</keyword>
<dbReference type="InterPro" id="IPR037132">
    <property type="entry name" value="N_Gln_amidohydro_ab_roll_sf"/>
</dbReference>
<dbReference type="PANTHER" id="PTHR13035:SF0">
    <property type="entry name" value="PROTEIN N-TERMINAL GLUTAMINE AMIDOHYDROLASE"/>
    <property type="match status" value="1"/>
</dbReference>
<evidence type="ECO:0000256" key="7">
    <source>
        <dbReference type="ARBA" id="ARBA00048768"/>
    </source>
</evidence>
<evidence type="ECO:0000256" key="5">
    <source>
        <dbReference type="ARBA" id="ARBA00021247"/>
    </source>
</evidence>
<organism evidence="10 11">
    <name type="scientific">Clavelina lepadiformis</name>
    <name type="common">Light-bulb sea squirt</name>
    <name type="synonym">Ascidia lepadiformis</name>
    <dbReference type="NCBI Taxonomy" id="159417"/>
    <lineage>
        <taxon>Eukaryota</taxon>
        <taxon>Metazoa</taxon>
        <taxon>Chordata</taxon>
        <taxon>Tunicata</taxon>
        <taxon>Ascidiacea</taxon>
        <taxon>Aplousobranchia</taxon>
        <taxon>Clavelinidae</taxon>
        <taxon>Clavelina</taxon>
    </lineage>
</organism>
<protein>
    <recommendedName>
        <fullName evidence="5 8">Protein N-terminal glutamine amidohydrolase</fullName>
        <ecNumber evidence="4 8">3.5.1.122</ecNumber>
    </recommendedName>
    <alternativeName>
        <fullName evidence="8">Protein NH2-terminal glutamine deamidase</fullName>
    </alternativeName>
</protein>
<feature type="domain" description="Protein N-terminal glutamine amidohydrolase alpha beta roll" evidence="9">
    <location>
        <begin position="33"/>
        <end position="214"/>
    </location>
</feature>
<dbReference type="Pfam" id="PF09764">
    <property type="entry name" value="Nt_Gln_amidase"/>
    <property type="match status" value="1"/>
</dbReference>
<comment type="similarity">
    <text evidence="2 8">Belongs to the NTAQ1 family.</text>
</comment>
<dbReference type="EC" id="3.5.1.122" evidence="4 8"/>
<dbReference type="Proteomes" id="UP001642483">
    <property type="component" value="Unassembled WGS sequence"/>
</dbReference>
<proteinExistence type="inferred from homology"/>
<evidence type="ECO:0000256" key="1">
    <source>
        <dbReference type="ARBA" id="ARBA00002022"/>
    </source>
</evidence>
<dbReference type="InterPro" id="IPR023128">
    <property type="entry name" value="Prot_N_Gln_amidohydro_ab_roll"/>
</dbReference>
<comment type="catalytic activity">
    <reaction evidence="7 8">
        <text>N-terminal L-glutaminyl-[protein] + H2O = N-terminal L-glutamyl-[protein] + NH4(+)</text>
        <dbReference type="Rhea" id="RHEA:50680"/>
        <dbReference type="Rhea" id="RHEA-COMP:12668"/>
        <dbReference type="Rhea" id="RHEA-COMP:12777"/>
        <dbReference type="ChEBI" id="CHEBI:15377"/>
        <dbReference type="ChEBI" id="CHEBI:28938"/>
        <dbReference type="ChEBI" id="CHEBI:64721"/>
        <dbReference type="ChEBI" id="CHEBI:64722"/>
        <dbReference type="EC" id="3.5.1.122"/>
    </reaction>
</comment>